<dbReference type="Pfam" id="PF05272">
    <property type="entry name" value="VapE-like_dom"/>
    <property type="match status" value="1"/>
</dbReference>
<dbReference type="EMBL" id="JADIXG010000046">
    <property type="protein sequence ID" value="MBF1972514.1"/>
    <property type="molecule type" value="Genomic_DNA"/>
</dbReference>
<name>A0ABD4K3J7_9ENTR</name>
<dbReference type="RefSeq" id="WP_045284290.1">
    <property type="nucleotide sequence ID" value="NZ_CP047718.1"/>
</dbReference>
<comment type="caution">
    <text evidence="4">The sequence shown here is derived from an EMBL/GenBank/DDBJ whole genome shotgun (WGS) entry which is preliminary data.</text>
</comment>
<organism evidence="4 5">
    <name type="scientific">Enterobacter hormaechei</name>
    <dbReference type="NCBI Taxonomy" id="158836"/>
    <lineage>
        <taxon>Bacteria</taxon>
        <taxon>Pseudomonadati</taxon>
        <taxon>Pseudomonadota</taxon>
        <taxon>Gammaproteobacteria</taxon>
        <taxon>Enterobacterales</taxon>
        <taxon>Enterobacteriaceae</taxon>
        <taxon>Enterobacter</taxon>
        <taxon>Enterobacter cloacae complex</taxon>
    </lineage>
</organism>
<feature type="compositionally biased region" description="Low complexity" evidence="1">
    <location>
        <begin position="422"/>
        <end position="433"/>
    </location>
</feature>
<feature type="compositionally biased region" description="Basic and acidic residues" evidence="1">
    <location>
        <begin position="279"/>
        <end position="295"/>
    </location>
</feature>
<reference evidence="4 5" key="1">
    <citation type="submission" date="2020-10" db="EMBL/GenBank/DDBJ databases">
        <title>Genomic surveiliance of eskapee pathogens from blood stream infections in KZN.</title>
        <authorList>
            <person name="Hetsa B.A."/>
            <person name="Amoako D.G."/>
            <person name="Akebe A.L.K."/>
            <person name="Essack S."/>
        </authorList>
    </citation>
    <scope>NUCLEOTIDE SEQUENCE [LARGE SCALE GENOMIC DNA]</scope>
    <source>
        <strain evidence="4 5">E6</strain>
    </source>
</reference>
<evidence type="ECO:0000259" key="3">
    <source>
        <dbReference type="Pfam" id="PF09250"/>
    </source>
</evidence>
<dbReference type="PANTHER" id="PTHR34985:SF1">
    <property type="entry name" value="SLR0554 PROTEIN"/>
    <property type="match status" value="1"/>
</dbReference>
<protein>
    <submittedName>
        <fullName evidence="4">Bifunctional DNA primase/polymerase</fullName>
    </submittedName>
</protein>
<dbReference type="Proteomes" id="UP000662438">
    <property type="component" value="Unassembled WGS sequence"/>
</dbReference>
<dbReference type="AlphaFoldDB" id="A0ABD4K3J7"/>
<accession>A0ABD4K3J7</accession>
<evidence type="ECO:0000256" key="1">
    <source>
        <dbReference type="SAM" id="MobiDB-lite"/>
    </source>
</evidence>
<gene>
    <name evidence="4" type="ORF">ISX34_22015</name>
</gene>
<feature type="region of interest" description="Disordered" evidence="1">
    <location>
        <begin position="413"/>
        <end position="449"/>
    </location>
</feature>
<dbReference type="InterPro" id="IPR007936">
    <property type="entry name" value="VapE-like_dom"/>
</dbReference>
<dbReference type="PANTHER" id="PTHR34985">
    <property type="entry name" value="SLR0554 PROTEIN"/>
    <property type="match status" value="1"/>
</dbReference>
<feature type="domain" description="Virulence-associated protein E-like" evidence="2">
    <location>
        <begin position="628"/>
        <end position="809"/>
    </location>
</feature>
<feature type="domain" description="DNA primase/polymerase bifunctional N-terminal" evidence="3">
    <location>
        <begin position="21"/>
        <end position="134"/>
    </location>
</feature>
<sequence>MNEQNREALIEAWRNPLRDELTRKGYRIAPARDNGTDPDTGKRQVKAAPFAKGENYGPKHTRWAAKNTLADAVALVLGPRVVCLDYDANKPGTISEAELRERVPELPANPHQLRESDGSAHYFFQMPQGAPLGRIKQNNVNAMGLQGVDVLTGNQVIYLKADKVQDFPPVEELPTLPAAVLAAMTRPEIPQETAYEPTDREEGSRYVIGALKLAIEAIRATESGRNNKLYSEARNLFRYAEGGYIDHKFVREALHVHGLAIGLAITEVTDTLKSAQDAARQDGPKHPKPSKKAERATLNGKKPAYQGGDVHATRPAAEPAQTTSPDQRTTGTDTSEKNQPETAGARLNAGTPNETLKGPNVADYEEMKPEIRAAVEHTARQTGKDSAEILRWLNERGESAFMGFYLAQPWAKKTKGPEAESKAQQQAPAAPQEPQEEPEPATVEPGGKEAPQVVTGELITAAQMQGRKVHHDDGMTNEGIASFLVASAGEKYAPFSAWCGLTGNEERDHNRGLIATAIRRHVRNIPPVVEAVRNKDGDITRFTSANHRDNYFWMCYRYGITVARNLLTFDFEAFDSRTNRRLTADEEMTLSDLIGHAAEQKLPPNLVASHMSAAAKYTEYHPISQLLHGKTWDGVQRVQRVIDCVPVKAEDEAHRNQLLTGIFLAAITALDEGSVSIKYVPVLYSKENDFYKTHFIKRIFDIMDGAFKEGVSIDPSHKDSVRKAVYCWGAELGELDSMTKKESGPLKAFIPLDVDEWRTEGVKTYIKKPRQTVFMGSVNKPKFLKDETMASRFPVIALTAPIKIDAVNQILGWRMRKDGPELVKRDDLIQFWLEVRAMRAAGATHVLDRDFLADMKGRNDQYIDRGGLRDSIVEAIEQHRTKGTGNPFTVDQRGDKFTVSEVARHFNIKIEGDKSEQIGKTLTRMAQDEELLIKRRTGRGYYYMINWPAFD</sequence>
<dbReference type="Pfam" id="PF09250">
    <property type="entry name" value="Prim-Pol"/>
    <property type="match status" value="1"/>
</dbReference>
<dbReference type="InterPro" id="IPR015330">
    <property type="entry name" value="DNA_primase/pol_bifunc_N"/>
</dbReference>
<proteinExistence type="predicted"/>
<evidence type="ECO:0000259" key="2">
    <source>
        <dbReference type="Pfam" id="PF05272"/>
    </source>
</evidence>
<feature type="compositionally biased region" description="Polar residues" evidence="1">
    <location>
        <begin position="320"/>
        <end position="333"/>
    </location>
</feature>
<evidence type="ECO:0000313" key="5">
    <source>
        <dbReference type="Proteomes" id="UP000662438"/>
    </source>
</evidence>
<feature type="region of interest" description="Disordered" evidence="1">
    <location>
        <begin position="275"/>
        <end position="360"/>
    </location>
</feature>
<evidence type="ECO:0000313" key="4">
    <source>
        <dbReference type="EMBL" id="MBF1972514.1"/>
    </source>
</evidence>